<feature type="compositionally biased region" description="Acidic residues" evidence="1">
    <location>
        <begin position="471"/>
        <end position="504"/>
    </location>
</feature>
<feature type="region of interest" description="Disordered" evidence="1">
    <location>
        <begin position="87"/>
        <end position="119"/>
    </location>
</feature>
<feature type="region of interest" description="Disordered" evidence="1">
    <location>
        <begin position="439"/>
        <end position="728"/>
    </location>
</feature>
<proteinExistence type="predicted"/>
<dbReference type="EMBL" id="MCGO01000053">
    <property type="protein sequence ID" value="ORY36849.1"/>
    <property type="molecule type" value="Genomic_DNA"/>
</dbReference>
<protein>
    <submittedName>
        <fullName evidence="2">Uncharacterized protein</fullName>
    </submittedName>
</protein>
<evidence type="ECO:0000313" key="2">
    <source>
        <dbReference type="EMBL" id="ORY36849.1"/>
    </source>
</evidence>
<feature type="compositionally biased region" description="Acidic residues" evidence="1">
    <location>
        <begin position="101"/>
        <end position="116"/>
    </location>
</feature>
<dbReference type="Proteomes" id="UP000193642">
    <property type="component" value="Unassembled WGS sequence"/>
</dbReference>
<name>A0A1Y2BQ41_9FUNG</name>
<feature type="compositionally biased region" description="Basic residues" evidence="1">
    <location>
        <begin position="596"/>
        <end position="610"/>
    </location>
</feature>
<accession>A0A1Y2BQ41</accession>
<reference evidence="2 3" key="1">
    <citation type="submission" date="2016-07" db="EMBL/GenBank/DDBJ databases">
        <title>Pervasive Adenine N6-methylation of Active Genes in Fungi.</title>
        <authorList>
            <consortium name="DOE Joint Genome Institute"/>
            <person name="Mondo S.J."/>
            <person name="Dannebaum R.O."/>
            <person name="Kuo R.C."/>
            <person name="Labutti K."/>
            <person name="Haridas S."/>
            <person name="Kuo A."/>
            <person name="Salamov A."/>
            <person name="Ahrendt S.R."/>
            <person name="Lipzen A."/>
            <person name="Sullivan W."/>
            <person name="Andreopoulos W.B."/>
            <person name="Clum A."/>
            <person name="Lindquist E."/>
            <person name="Daum C."/>
            <person name="Ramamoorthy G.K."/>
            <person name="Gryganskyi A."/>
            <person name="Culley D."/>
            <person name="Magnuson J.K."/>
            <person name="James T.Y."/>
            <person name="O'Malley M.A."/>
            <person name="Stajich J.E."/>
            <person name="Spatafora J.W."/>
            <person name="Visel A."/>
            <person name="Grigoriev I.V."/>
        </authorList>
    </citation>
    <scope>NUCLEOTIDE SEQUENCE [LARGE SCALE GENOMIC DNA]</scope>
    <source>
        <strain evidence="2 3">JEL800</strain>
    </source>
</reference>
<gene>
    <name evidence="2" type="ORF">BCR33DRAFT_721779</name>
</gene>
<comment type="caution">
    <text evidence="2">The sequence shown here is derived from an EMBL/GenBank/DDBJ whole genome shotgun (WGS) entry which is preliminary data.</text>
</comment>
<organism evidence="2 3">
    <name type="scientific">Rhizoclosmatium globosum</name>
    <dbReference type="NCBI Taxonomy" id="329046"/>
    <lineage>
        <taxon>Eukaryota</taxon>
        <taxon>Fungi</taxon>
        <taxon>Fungi incertae sedis</taxon>
        <taxon>Chytridiomycota</taxon>
        <taxon>Chytridiomycota incertae sedis</taxon>
        <taxon>Chytridiomycetes</taxon>
        <taxon>Chytridiales</taxon>
        <taxon>Chytriomycetaceae</taxon>
        <taxon>Rhizoclosmatium</taxon>
    </lineage>
</organism>
<sequence>MKRRQRQLDSAIASLVRHGNASAAEKAHIVSLNGVDLKRSDADSKLGKLVSAVANLAAQMLDSNIGHVDSVFGSHLDSKVVELKGDGRGVNHAARSSPSSDSEESDSSEEESEDEAPMPAEQFYAEYVPDHIMPIIHLHHHIYSLSYWSCSSINYNYTTIEWSWEVATKLERKHDFCIIFIQWYTSQTGSDGKKRDRESRDLEAIISEYESTSKPNSFTFDNDESAGDQDEKAIHTLAKSFKSLQSSWKNEWIRQRWNFGASKNASIPHLDLHVSCALMGLHSRIQQLVGMGLDPSSDFDVTNVLSSVSRVVALRGGCMLSIVCQKDSAIGNTDSIHGNFSRPIAIVKSLMHLDDGLYVARRILKQVADSSEECDGDGALEQELQDLMDVVETRLAHCGSGNVRHEALLDEWILTTPYVCRFQQEDWKKKVLETPCGKKTRRGVIGTPAKSPFRPPTIRQASNKFIYIPSVDEDDDEDDGEEDESEPEENQVESESSDGSEVEVSEPVPRKKRNGYSLRSKAPTKCSHMPVTNHGSRRRKLEDDENNDGHDEVDYVGETESHSETETETSDNDTPETVTRNKNGYGLRSKAPTKYLFKKTRHLRSRKRKSERNTSDEEEDNETGDTTEMEDDLEESSSSSGEVSSASTPRAALKKIPTTNALKHNPELQRRGSLNSESEPLAQSGSSHSEISSDESLKGLRVASFRTMKPTSRRNLAKADSAKDSSVLPTVSRIDSNRRNIANSNLPVTTANNASDLEDNLSLPSRRIISLEHYTHKQKPLPTHRSSVNATAFYGTKETTTAAKVAGKFTKHKMQESSDSSDLDQQKTKQSITRVREKENRMESVGDCVEEDDVIALPRTNSCVSELRTVKCKDEESEDEDSELENGKRRRRCISASPVRYKRIRRYLGSNKVR</sequence>
<evidence type="ECO:0000256" key="1">
    <source>
        <dbReference type="SAM" id="MobiDB-lite"/>
    </source>
</evidence>
<dbReference type="OrthoDB" id="10658915at2759"/>
<feature type="compositionally biased region" description="Basic and acidic residues" evidence="1">
    <location>
        <begin position="547"/>
        <end position="565"/>
    </location>
</feature>
<feature type="compositionally biased region" description="Polar residues" evidence="1">
    <location>
        <begin position="672"/>
        <end position="683"/>
    </location>
</feature>
<dbReference type="AlphaFoldDB" id="A0A1Y2BQ41"/>
<evidence type="ECO:0000313" key="3">
    <source>
        <dbReference type="Proteomes" id="UP000193642"/>
    </source>
</evidence>
<keyword evidence="3" id="KW-1185">Reference proteome</keyword>
<feature type="compositionally biased region" description="Acidic residues" evidence="1">
    <location>
        <begin position="616"/>
        <end position="635"/>
    </location>
</feature>
<feature type="region of interest" description="Disordered" evidence="1">
    <location>
        <begin position="810"/>
        <end position="838"/>
    </location>
</feature>
<feature type="compositionally biased region" description="Low complexity" evidence="1">
    <location>
        <begin position="636"/>
        <end position="648"/>
    </location>
</feature>